<dbReference type="InterPro" id="IPR044880">
    <property type="entry name" value="NCX_ion-bd_dom_sf"/>
</dbReference>
<feature type="transmembrane region" description="Helical" evidence="10">
    <location>
        <begin position="323"/>
        <end position="344"/>
    </location>
</feature>
<feature type="transmembrane region" description="Helical" evidence="10">
    <location>
        <begin position="88"/>
        <end position="112"/>
    </location>
</feature>
<feature type="transmembrane region" description="Helical" evidence="10">
    <location>
        <begin position="124"/>
        <end position="146"/>
    </location>
</feature>
<evidence type="ECO:0000313" key="12">
    <source>
        <dbReference type="EMBL" id="OCL09811.1"/>
    </source>
</evidence>
<sequence>MLCKSYINVLLVFVPIGIIAGGLGFAAATVFFLNFLAIIPLALFTAIWAGELSASVGHVLGGILNATLGNAVEIIVGAIAVGQGEIHIAQWSLLGSILSGSLPVLGISFFLAGYGKESLNFDKTLTGILSSLVMIASASLIVPTVVSSAFQRLDPLEAHTDSRTLILSRGTAIILFILFIIYLYFKLETHTNLFLYSIANTSATNEERRACNSAEEEEGPTLGPWASSCALIITTLCVFRCASYLIHSASGSAVALSMSKSFIGIVLIPIVSNAAKWATAVTSRNHRMDLVIRATLGSVLQITLFVAPLLILLGWLLQQPMTLNFRVFEAGVFFLTVIVVNCLIHDGRTNYFEGAMMMGTYIIIAVAFYVRSDPAGV</sequence>
<keyword evidence="8 10" id="KW-0406">Ion transport</keyword>
<dbReference type="NCBIfam" id="TIGR00378">
    <property type="entry name" value="cax"/>
    <property type="match status" value="1"/>
</dbReference>
<accession>A0A8E2F3C2</accession>
<feature type="transmembrane region" description="Helical" evidence="10">
    <location>
        <begin position="31"/>
        <end position="50"/>
    </location>
</feature>
<feature type="transmembrane region" description="Helical" evidence="10">
    <location>
        <begin position="351"/>
        <end position="370"/>
    </location>
</feature>
<keyword evidence="7 10" id="KW-1133">Transmembrane helix</keyword>
<evidence type="ECO:0000256" key="1">
    <source>
        <dbReference type="ARBA" id="ARBA00004127"/>
    </source>
</evidence>
<gene>
    <name evidence="12" type="ORF">AOQ84DRAFT_397185</name>
</gene>
<dbReference type="PANTHER" id="PTHR31503:SF22">
    <property type="entry name" value="VACUOLAR CALCIUM ION TRANSPORTER"/>
    <property type="match status" value="1"/>
</dbReference>
<dbReference type="GO" id="GO:0015369">
    <property type="term" value="F:calcium:proton antiporter activity"/>
    <property type="evidence" value="ECO:0007669"/>
    <property type="project" value="UniProtKB-UniRule"/>
</dbReference>
<keyword evidence="3 10" id="KW-0813">Transport</keyword>
<evidence type="ECO:0000256" key="2">
    <source>
        <dbReference type="ARBA" id="ARBA00008170"/>
    </source>
</evidence>
<evidence type="ECO:0000259" key="11">
    <source>
        <dbReference type="Pfam" id="PF01699"/>
    </source>
</evidence>
<dbReference type="GO" id="GO:0012505">
    <property type="term" value="C:endomembrane system"/>
    <property type="evidence" value="ECO:0007669"/>
    <property type="project" value="UniProtKB-SubCell"/>
</dbReference>
<dbReference type="Proteomes" id="UP000250140">
    <property type="component" value="Unassembled WGS sequence"/>
</dbReference>
<feature type="domain" description="Sodium/calcium exchanger membrane region" evidence="11">
    <location>
        <begin position="29"/>
        <end position="186"/>
    </location>
</feature>
<dbReference type="Pfam" id="PF01699">
    <property type="entry name" value="Na_Ca_ex"/>
    <property type="match status" value="2"/>
</dbReference>
<dbReference type="EMBL" id="KV749358">
    <property type="protein sequence ID" value="OCL09811.1"/>
    <property type="molecule type" value="Genomic_DNA"/>
</dbReference>
<comment type="function">
    <text evidence="10">Has a role in promoting intracellular calcium ion sequestration via the exchange of calcium ions for hydrogen ions across the vacuolar membrane. Involved also in manganese ion homeostasis via its uptake into the vacuole.</text>
</comment>
<dbReference type="Gene3D" id="1.20.1420.30">
    <property type="entry name" value="NCX, central ion-binding region"/>
    <property type="match status" value="1"/>
</dbReference>
<dbReference type="AlphaFoldDB" id="A0A8E2F3C2"/>
<organism evidence="12 13">
    <name type="scientific">Glonium stellatum</name>
    <dbReference type="NCBI Taxonomy" id="574774"/>
    <lineage>
        <taxon>Eukaryota</taxon>
        <taxon>Fungi</taxon>
        <taxon>Dikarya</taxon>
        <taxon>Ascomycota</taxon>
        <taxon>Pezizomycotina</taxon>
        <taxon>Dothideomycetes</taxon>
        <taxon>Pleosporomycetidae</taxon>
        <taxon>Gloniales</taxon>
        <taxon>Gloniaceae</taxon>
        <taxon>Glonium</taxon>
    </lineage>
</organism>
<dbReference type="OrthoDB" id="1699231at2759"/>
<feature type="domain" description="Sodium/calcium exchanger membrane region" evidence="11">
    <location>
        <begin position="229"/>
        <end position="369"/>
    </location>
</feature>
<evidence type="ECO:0000256" key="6">
    <source>
        <dbReference type="ARBA" id="ARBA00022837"/>
    </source>
</evidence>
<evidence type="ECO:0000256" key="5">
    <source>
        <dbReference type="ARBA" id="ARBA00022692"/>
    </source>
</evidence>
<evidence type="ECO:0000256" key="10">
    <source>
        <dbReference type="RuleBase" id="RU365028"/>
    </source>
</evidence>
<comment type="subcellular location">
    <subcellularLocation>
        <location evidence="1">Endomembrane system</location>
        <topology evidence="1">Multi-pass membrane protein</topology>
    </subcellularLocation>
    <subcellularLocation>
        <location evidence="10">Vacuole membrane</location>
    </subcellularLocation>
</comment>
<dbReference type="GO" id="GO:0006874">
    <property type="term" value="P:intracellular calcium ion homeostasis"/>
    <property type="evidence" value="ECO:0007669"/>
    <property type="project" value="TreeGrafter"/>
</dbReference>
<name>A0A8E2F3C2_9PEZI</name>
<feature type="transmembrane region" description="Helical" evidence="10">
    <location>
        <begin position="7"/>
        <end position="25"/>
    </location>
</feature>
<keyword evidence="10" id="KW-0926">Vacuole</keyword>
<comment type="similarity">
    <text evidence="2 10">Belongs to the Ca(2+):cation antiporter (CaCA) (TC 2.A.19) family.</text>
</comment>
<evidence type="ECO:0000256" key="8">
    <source>
        <dbReference type="ARBA" id="ARBA00023065"/>
    </source>
</evidence>
<protein>
    <recommendedName>
        <fullName evidence="10">Vacuolar calcium ion transporter</fullName>
    </recommendedName>
</protein>
<keyword evidence="4 10" id="KW-0109">Calcium transport</keyword>
<keyword evidence="13" id="KW-1185">Reference proteome</keyword>
<dbReference type="PANTHER" id="PTHR31503">
    <property type="entry name" value="VACUOLAR CALCIUM ION TRANSPORTER"/>
    <property type="match status" value="1"/>
</dbReference>
<evidence type="ECO:0000256" key="9">
    <source>
        <dbReference type="ARBA" id="ARBA00023136"/>
    </source>
</evidence>
<evidence type="ECO:0000313" key="13">
    <source>
        <dbReference type="Proteomes" id="UP000250140"/>
    </source>
</evidence>
<dbReference type="InterPro" id="IPR004837">
    <property type="entry name" value="NaCa_Exmemb"/>
</dbReference>
<dbReference type="InterPro" id="IPR004713">
    <property type="entry name" value="CaH_exchang"/>
</dbReference>
<keyword evidence="9 10" id="KW-0472">Membrane</keyword>
<feature type="transmembrane region" description="Helical" evidence="10">
    <location>
        <begin position="290"/>
        <end position="317"/>
    </location>
</feature>
<dbReference type="GO" id="GO:0000329">
    <property type="term" value="C:fungal-type vacuole membrane"/>
    <property type="evidence" value="ECO:0007669"/>
    <property type="project" value="TreeGrafter"/>
</dbReference>
<feature type="transmembrane region" description="Helical" evidence="10">
    <location>
        <begin position="62"/>
        <end position="82"/>
    </location>
</feature>
<evidence type="ECO:0000256" key="3">
    <source>
        <dbReference type="ARBA" id="ARBA00022448"/>
    </source>
</evidence>
<feature type="transmembrane region" description="Helical" evidence="10">
    <location>
        <begin position="166"/>
        <end position="185"/>
    </location>
</feature>
<comment type="caution">
    <text evidence="10">Lacks conserved residue(s) required for the propagation of feature annotation.</text>
</comment>
<dbReference type="InterPro" id="IPR004798">
    <property type="entry name" value="CAX-like"/>
</dbReference>
<evidence type="ECO:0000256" key="7">
    <source>
        <dbReference type="ARBA" id="ARBA00022989"/>
    </source>
</evidence>
<keyword evidence="6 10" id="KW-0106">Calcium</keyword>
<reference evidence="12 13" key="1">
    <citation type="journal article" date="2016" name="Nat. Commun.">
        <title>Ectomycorrhizal ecology is imprinted in the genome of the dominant symbiotic fungus Cenococcum geophilum.</title>
        <authorList>
            <consortium name="DOE Joint Genome Institute"/>
            <person name="Peter M."/>
            <person name="Kohler A."/>
            <person name="Ohm R.A."/>
            <person name="Kuo A."/>
            <person name="Krutzmann J."/>
            <person name="Morin E."/>
            <person name="Arend M."/>
            <person name="Barry K.W."/>
            <person name="Binder M."/>
            <person name="Choi C."/>
            <person name="Clum A."/>
            <person name="Copeland A."/>
            <person name="Grisel N."/>
            <person name="Haridas S."/>
            <person name="Kipfer T."/>
            <person name="LaButti K."/>
            <person name="Lindquist E."/>
            <person name="Lipzen A."/>
            <person name="Maire R."/>
            <person name="Meier B."/>
            <person name="Mihaltcheva S."/>
            <person name="Molinier V."/>
            <person name="Murat C."/>
            <person name="Poggeler S."/>
            <person name="Quandt C.A."/>
            <person name="Sperisen C."/>
            <person name="Tritt A."/>
            <person name="Tisserant E."/>
            <person name="Crous P.W."/>
            <person name="Henrissat B."/>
            <person name="Nehls U."/>
            <person name="Egli S."/>
            <person name="Spatafora J.W."/>
            <person name="Grigoriev I.V."/>
            <person name="Martin F.M."/>
        </authorList>
    </citation>
    <scope>NUCLEOTIDE SEQUENCE [LARGE SCALE GENOMIC DNA]</scope>
    <source>
        <strain evidence="12 13">CBS 207.34</strain>
    </source>
</reference>
<keyword evidence="10" id="KW-0050">Antiport</keyword>
<proteinExistence type="inferred from homology"/>
<evidence type="ECO:0000256" key="4">
    <source>
        <dbReference type="ARBA" id="ARBA00022568"/>
    </source>
</evidence>
<keyword evidence="5 10" id="KW-0812">Transmembrane</keyword>